<evidence type="ECO:0000313" key="8">
    <source>
        <dbReference type="EMBL" id="CAE6530673.1"/>
    </source>
</evidence>
<dbReference type="AlphaFoldDB" id="A0A8H3DPK9"/>
<gene>
    <name evidence="8" type="ORF">RDB_LOCUS178274</name>
</gene>
<keyword evidence="3" id="KW-0132">Cell division</keyword>
<evidence type="ECO:0000256" key="6">
    <source>
        <dbReference type="ARBA" id="ARBA00023306"/>
    </source>
</evidence>
<reference evidence="8" key="1">
    <citation type="submission" date="2021-01" db="EMBL/GenBank/DDBJ databases">
        <authorList>
            <person name="Kaushik A."/>
        </authorList>
    </citation>
    <scope>NUCLEOTIDE SEQUENCE</scope>
    <source>
        <strain evidence="8">AG2-2IIIB</strain>
    </source>
</reference>
<dbReference type="InterPro" id="IPR026000">
    <property type="entry name" value="Apc5_dom"/>
</dbReference>
<evidence type="ECO:0000259" key="7">
    <source>
        <dbReference type="Pfam" id="PF12862"/>
    </source>
</evidence>
<sequence length="572" mass="64965">MSDLFWNQTNSTYKISKQTYPIDRRSLFGITVRRARINWVKLSFQGQVGFVKLYQRWLKGEWAGRSLPRSEPAKLYSFPTQADNVHHARIQVYEDYLTSLSSGNTQTATESLRRFFDQPLTEGDDAGLHQHALLNLARLHYCVGELLGARRALEEAIKVSRAANDRNTLQRCMALLRRIAPSAESPQVVQKGTDPIDVLWDIKRSMDMGEPIQIGFSKLFESVGCENALPTTATIDYPARFAVEGTLWGIAGMDSLAHTHSNLILAFTFPGHGSEPRLTAQLVRARALSRRGKTQEAVVGLLSPDVWRGLNRVQKETWAREIWAILEGQARRRGQERLTREFFQPRKPAHALQTQVLREDHMFLRRLDPMTQLQSAIDVMHSQQIPLSLQPLLDALWTTEFRGTWSLYRTGIALLADLGIGLGMARSGREFLEECMTQILNGDDLEQRGYACFTLAKCIMTTAKGDEDPIPPARVQEHLKLALFWLHIAEQDYASIEFYTGRLDVLYTLSVVYHNLGMIPERDGAATLHAEVEKEWAELVRTGVHDDLRDVWEVVCEIAARDETGRTEIMHT</sequence>
<keyword evidence="5" id="KW-0833">Ubl conjugation pathway</keyword>
<dbReference type="GO" id="GO:0070979">
    <property type="term" value="P:protein K11-linked ubiquitination"/>
    <property type="evidence" value="ECO:0007669"/>
    <property type="project" value="TreeGrafter"/>
</dbReference>
<dbReference type="GO" id="GO:0051301">
    <property type="term" value="P:cell division"/>
    <property type="evidence" value="ECO:0007669"/>
    <property type="project" value="UniProtKB-KW"/>
</dbReference>
<dbReference type="Proteomes" id="UP000663843">
    <property type="component" value="Unassembled WGS sequence"/>
</dbReference>
<comment type="caution">
    <text evidence="8">The sequence shown here is derived from an EMBL/GenBank/DDBJ whole genome shotgun (WGS) entry which is preliminary data.</text>
</comment>
<evidence type="ECO:0000256" key="5">
    <source>
        <dbReference type="ARBA" id="ARBA00022786"/>
    </source>
</evidence>
<keyword evidence="4" id="KW-0498">Mitosis</keyword>
<evidence type="ECO:0000256" key="4">
    <source>
        <dbReference type="ARBA" id="ARBA00022776"/>
    </source>
</evidence>
<dbReference type="InterPro" id="IPR037679">
    <property type="entry name" value="Apc5"/>
</dbReference>
<protein>
    <recommendedName>
        <fullName evidence="2">Anaphase-promoting complex subunit 5</fullName>
    </recommendedName>
</protein>
<proteinExistence type="inferred from homology"/>
<dbReference type="GO" id="GO:0005680">
    <property type="term" value="C:anaphase-promoting complex"/>
    <property type="evidence" value="ECO:0007669"/>
    <property type="project" value="InterPro"/>
</dbReference>
<organism evidence="8 9">
    <name type="scientific">Rhizoctonia solani</name>
    <dbReference type="NCBI Taxonomy" id="456999"/>
    <lineage>
        <taxon>Eukaryota</taxon>
        <taxon>Fungi</taxon>
        <taxon>Dikarya</taxon>
        <taxon>Basidiomycota</taxon>
        <taxon>Agaricomycotina</taxon>
        <taxon>Agaricomycetes</taxon>
        <taxon>Cantharellales</taxon>
        <taxon>Ceratobasidiaceae</taxon>
        <taxon>Rhizoctonia</taxon>
    </lineage>
</organism>
<accession>A0A8H3DPK9</accession>
<dbReference type="PANTHER" id="PTHR12830:SF9">
    <property type="entry name" value="ANAPHASE-PROMOTING COMPLEX SUBUNIT 5"/>
    <property type="match status" value="1"/>
</dbReference>
<dbReference type="GO" id="GO:0031145">
    <property type="term" value="P:anaphase-promoting complex-dependent catabolic process"/>
    <property type="evidence" value="ECO:0007669"/>
    <property type="project" value="TreeGrafter"/>
</dbReference>
<evidence type="ECO:0000256" key="2">
    <source>
        <dbReference type="ARBA" id="ARBA00016066"/>
    </source>
</evidence>
<dbReference type="PANTHER" id="PTHR12830">
    <property type="entry name" value="ANAPHASE-PROMOTING COMPLEX SUBUNIT 5"/>
    <property type="match status" value="1"/>
</dbReference>
<dbReference type="Pfam" id="PF12862">
    <property type="entry name" value="ANAPC5"/>
    <property type="match status" value="1"/>
</dbReference>
<comment type="similarity">
    <text evidence="1">Belongs to the APC5 family.</text>
</comment>
<dbReference type="EMBL" id="CAJMWT010008088">
    <property type="protein sequence ID" value="CAE6530673.1"/>
    <property type="molecule type" value="Genomic_DNA"/>
</dbReference>
<evidence type="ECO:0000256" key="3">
    <source>
        <dbReference type="ARBA" id="ARBA00022618"/>
    </source>
</evidence>
<feature type="domain" description="Anaphase-promoting complex subunit 5" evidence="7">
    <location>
        <begin position="94"/>
        <end position="178"/>
    </location>
</feature>
<evidence type="ECO:0000256" key="1">
    <source>
        <dbReference type="ARBA" id="ARBA00007450"/>
    </source>
</evidence>
<name>A0A8H3DPK9_9AGAM</name>
<keyword evidence="6" id="KW-0131">Cell cycle</keyword>
<evidence type="ECO:0000313" key="9">
    <source>
        <dbReference type="Proteomes" id="UP000663843"/>
    </source>
</evidence>
<dbReference type="GO" id="GO:0045842">
    <property type="term" value="P:positive regulation of mitotic metaphase/anaphase transition"/>
    <property type="evidence" value="ECO:0007669"/>
    <property type="project" value="TreeGrafter"/>
</dbReference>